<accession>A0A1E3QC25</accession>
<protein>
    <submittedName>
        <fullName evidence="1">Uncharacterized protein</fullName>
    </submittedName>
</protein>
<gene>
    <name evidence="1" type="ORF">LIPSTDRAFT_241218</name>
</gene>
<dbReference type="AlphaFoldDB" id="A0A1E3QC25"/>
<organism evidence="1 2">
    <name type="scientific">Lipomyces starkeyi NRRL Y-11557</name>
    <dbReference type="NCBI Taxonomy" id="675824"/>
    <lineage>
        <taxon>Eukaryota</taxon>
        <taxon>Fungi</taxon>
        <taxon>Dikarya</taxon>
        <taxon>Ascomycota</taxon>
        <taxon>Saccharomycotina</taxon>
        <taxon>Lipomycetes</taxon>
        <taxon>Lipomycetales</taxon>
        <taxon>Lipomycetaceae</taxon>
        <taxon>Lipomyces</taxon>
    </lineage>
</organism>
<dbReference type="Proteomes" id="UP000094385">
    <property type="component" value="Unassembled WGS sequence"/>
</dbReference>
<sequence length="162" mass="18189">MSRIHLPIPVTVQWKELIFFGPIRLNFSKGHSTGTEDCNLSRSAIADCINGRITRICKSEGITREAENRYQCLDKVCQEFSAWVVELVDDNEHGRVLTRCAFEAADLTIILSIWTASVGRFVPLVHSICHSDRSNNASRSPMKGRHLISRSIRLRPAIVAVS</sequence>
<keyword evidence="2" id="KW-1185">Reference proteome</keyword>
<dbReference type="EMBL" id="KV454291">
    <property type="protein sequence ID" value="ODQ75216.1"/>
    <property type="molecule type" value="Genomic_DNA"/>
</dbReference>
<evidence type="ECO:0000313" key="2">
    <source>
        <dbReference type="Proteomes" id="UP000094385"/>
    </source>
</evidence>
<proteinExistence type="predicted"/>
<evidence type="ECO:0000313" key="1">
    <source>
        <dbReference type="EMBL" id="ODQ75216.1"/>
    </source>
</evidence>
<reference evidence="1 2" key="1">
    <citation type="journal article" date="2016" name="Proc. Natl. Acad. Sci. U.S.A.">
        <title>Comparative genomics of biotechnologically important yeasts.</title>
        <authorList>
            <person name="Riley R."/>
            <person name="Haridas S."/>
            <person name="Wolfe K.H."/>
            <person name="Lopes M.R."/>
            <person name="Hittinger C.T."/>
            <person name="Goeker M."/>
            <person name="Salamov A.A."/>
            <person name="Wisecaver J.H."/>
            <person name="Long T.M."/>
            <person name="Calvey C.H."/>
            <person name="Aerts A.L."/>
            <person name="Barry K.W."/>
            <person name="Choi C."/>
            <person name="Clum A."/>
            <person name="Coughlan A.Y."/>
            <person name="Deshpande S."/>
            <person name="Douglass A.P."/>
            <person name="Hanson S.J."/>
            <person name="Klenk H.-P."/>
            <person name="LaButti K.M."/>
            <person name="Lapidus A."/>
            <person name="Lindquist E.A."/>
            <person name="Lipzen A.M."/>
            <person name="Meier-Kolthoff J.P."/>
            <person name="Ohm R.A."/>
            <person name="Otillar R.P."/>
            <person name="Pangilinan J.L."/>
            <person name="Peng Y."/>
            <person name="Rokas A."/>
            <person name="Rosa C.A."/>
            <person name="Scheuner C."/>
            <person name="Sibirny A.A."/>
            <person name="Slot J.C."/>
            <person name="Stielow J.B."/>
            <person name="Sun H."/>
            <person name="Kurtzman C.P."/>
            <person name="Blackwell M."/>
            <person name="Grigoriev I.V."/>
            <person name="Jeffries T.W."/>
        </authorList>
    </citation>
    <scope>NUCLEOTIDE SEQUENCE [LARGE SCALE GENOMIC DNA]</scope>
    <source>
        <strain evidence="1 2">NRRL Y-11557</strain>
    </source>
</reference>
<name>A0A1E3QC25_LIPST</name>